<evidence type="ECO:0000313" key="3">
    <source>
        <dbReference type="Proteomes" id="UP000199652"/>
    </source>
</evidence>
<evidence type="ECO:0000256" key="1">
    <source>
        <dbReference type="ARBA" id="ARBA00009350"/>
    </source>
</evidence>
<comment type="similarity">
    <text evidence="1">Belongs to the UPF0251 family.</text>
</comment>
<keyword evidence="3" id="KW-1185">Reference proteome</keyword>
<name>A0A1H3BR13_EUBBA</name>
<dbReference type="STRING" id="1528.SAMN04488579_102159"/>
<dbReference type="SUPFAM" id="SSF88659">
    <property type="entry name" value="Sigma3 and sigma4 domains of RNA polymerase sigma factors"/>
    <property type="match status" value="1"/>
</dbReference>
<dbReference type="Proteomes" id="UP000199652">
    <property type="component" value="Unassembled WGS sequence"/>
</dbReference>
<organism evidence="2 3">
    <name type="scientific">Eubacterium barkeri</name>
    <name type="common">Clostridium barkeri</name>
    <dbReference type="NCBI Taxonomy" id="1528"/>
    <lineage>
        <taxon>Bacteria</taxon>
        <taxon>Bacillati</taxon>
        <taxon>Bacillota</taxon>
        <taxon>Clostridia</taxon>
        <taxon>Eubacteriales</taxon>
        <taxon>Eubacteriaceae</taxon>
        <taxon>Eubacterium</taxon>
    </lineage>
</organism>
<protein>
    <submittedName>
        <fullName evidence="2">Predicted DNA-binding protein, UPF0251 family</fullName>
    </submittedName>
</protein>
<dbReference type="GO" id="GO:0003677">
    <property type="term" value="F:DNA binding"/>
    <property type="evidence" value="ECO:0007669"/>
    <property type="project" value="UniProtKB-KW"/>
</dbReference>
<keyword evidence="2" id="KW-0238">DNA-binding</keyword>
<dbReference type="EMBL" id="FNOU01000002">
    <property type="protein sequence ID" value="SDX43784.1"/>
    <property type="molecule type" value="Genomic_DNA"/>
</dbReference>
<dbReference type="PANTHER" id="PTHR37478:SF2">
    <property type="entry name" value="UPF0251 PROTEIN TK0562"/>
    <property type="match status" value="1"/>
</dbReference>
<evidence type="ECO:0000313" key="2">
    <source>
        <dbReference type="EMBL" id="SDX43784.1"/>
    </source>
</evidence>
<dbReference type="PANTHER" id="PTHR37478">
    <property type="match status" value="1"/>
</dbReference>
<dbReference type="InterPro" id="IPR013324">
    <property type="entry name" value="RNA_pol_sigma_r3/r4-like"/>
</dbReference>
<reference evidence="3" key="1">
    <citation type="submission" date="2016-10" db="EMBL/GenBank/DDBJ databases">
        <authorList>
            <person name="Varghese N."/>
            <person name="Submissions S."/>
        </authorList>
    </citation>
    <scope>NUCLEOTIDE SEQUENCE [LARGE SCALE GENOMIC DNA]</scope>
    <source>
        <strain evidence="3">VPI 5359</strain>
    </source>
</reference>
<gene>
    <name evidence="2" type="ORF">SAMN04488579_102159</name>
</gene>
<dbReference type="AlphaFoldDB" id="A0A1H3BR13"/>
<dbReference type="Pfam" id="PF02001">
    <property type="entry name" value="DUF134"/>
    <property type="match status" value="1"/>
</dbReference>
<proteinExistence type="inferred from homology"/>
<dbReference type="InterPro" id="IPR002852">
    <property type="entry name" value="UPF0251"/>
</dbReference>
<sequence>MIKLLAYVRKKGCEDMPRPCKKRRICAKPRNTGLIPVPMGDEDQTVIMAMDEFETIRLIDLEGLNQEECAKNMDIARTTAQAIYNSARKKLAVCLVEGKRLKIEGGNVILCDHPARGCHGHCPHRCAKMTVYCPHEGGI</sequence>
<accession>A0A1H3BR13</accession>